<dbReference type="PANTHER" id="PTHR10819:SF3">
    <property type="entry name" value="PHOSPHOTRIESTERASE-RELATED PROTEIN"/>
    <property type="match status" value="1"/>
</dbReference>
<reference evidence="6" key="1">
    <citation type="submission" date="2021-01" db="EMBL/GenBank/DDBJ databases">
        <title>Whole genome shotgun sequence of Sphaerisporangium rufum NBRC 109079.</title>
        <authorList>
            <person name="Komaki H."/>
            <person name="Tamura T."/>
        </authorList>
    </citation>
    <scope>NUCLEOTIDE SEQUENCE</scope>
    <source>
        <strain evidence="6">NBRC 109079</strain>
    </source>
</reference>
<dbReference type="SUPFAM" id="SSF51556">
    <property type="entry name" value="Metallo-dependent hydrolases"/>
    <property type="match status" value="1"/>
</dbReference>
<dbReference type="GO" id="GO:0016788">
    <property type="term" value="F:hydrolase activity, acting on ester bonds"/>
    <property type="evidence" value="ECO:0007669"/>
    <property type="project" value="InterPro"/>
</dbReference>
<evidence type="ECO:0000256" key="1">
    <source>
        <dbReference type="ARBA" id="ARBA00022723"/>
    </source>
</evidence>
<dbReference type="EMBL" id="BOOU01000113">
    <property type="protein sequence ID" value="GII81833.1"/>
    <property type="molecule type" value="Genomic_DNA"/>
</dbReference>
<feature type="binding site" evidence="4">
    <location>
        <position position="171"/>
    </location>
    <ligand>
        <name>Zn(2+)</name>
        <dbReference type="ChEBI" id="CHEBI:29105"/>
        <label>2</label>
    </ligand>
</feature>
<feature type="binding site" evidence="4">
    <location>
        <position position="256"/>
    </location>
    <ligand>
        <name>Zn(2+)</name>
        <dbReference type="ChEBI" id="CHEBI:29105"/>
        <label>1</label>
    </ligand>
</feature>
<dbReference type="GO" id="GO:0008270">
    <property type="term" value="F:zinc ion binding"/>
    <property type="evidence" value="ECO:0007669"/>
    <property type="project" value="InterPro"/>
</dbReference>
<evidence type="ECO:0000256" key="3">
    <source>
        <dbReference type="PIRSR" id="PIRSR601559-50"/>
    </source>
</evidence>
<feature type="binding site" evidence="4">
    <location>
        <position position="199"/>
    </location>
    <ligand>
        <name>Zn(2+)</name>
        <dbReference type="ChEBI" id="CHEBI:29105"/>
        <label>2</label>
    </ligand>
</feature>
<evidence type="ECO:0000313" key="6">
    <source>
        <dbReference type="EMBL" id="GII81833.1"/>
    </source>
</evidence>
<sequence length="311" mass="33821">MSGQIRTVTGDVDPAVLGVTLGHEHLFTRPAERLQDGGDMVLDDEDRAVAELELFQRAGGGALVEVTTPEFGRDPLALRRISERADVHVISTTGHASAEYWSGVIDVDAMTEDDLVAEMVTDLVTGMTDTGVRSGIIKAGTSYEVVLAAEERVLRAAARAQRETGAPITTHTSAGTMAREQADILLDAGADPCHVCLGHLDRRLDFDIHRGLAEDGFFLGYDCVSKDWYEPDARRVEHIVRLFEAGLGAHICLSGDLARRSQLVSWGGGPGYTYIPWRLAPWLRRAGLGDDELRALLVDNPARLLTWGPRA</sequence>
<dbReference type="PANTHER" id="PTHR10819">
    <property type="entry name" value="PHOSPHOTRIESTERASE-RELATED"/>
    <property type="match status" value="1"/>
</dbReference>
<dbReference type="InterPro" id="IPR032466">
    <property type="entry name" value="Metal_Hydrolase"/>
</dbReference>
<keyword evidence="2" id="KW-0378">Hydrolase</keyword>
<comment type="cofactor">
    <cofactor evidence="4">
        <name>a divalent metal cation</name>
        <dbReference type="ChEBI" id="CHEBI:60240"/>
    </cofactor>
    <text evidence="4">Binds 2 divalent metal cations per subunit.</text>
</comment>
<dbReference type="PROSITE" id="PS01322">
    <property type="entry name" value="PHOSPHOTRIESTERASE_1"/>
    <property type="match status" value="1"/>
</dbReference>
<accession>A0A919R9T2</accession>
<gene>
    <name evidence="6" type="ORF">Sru01_68150</name>
</gene>
<dbReference type="Gene3D" id="3.20.20.140">
    <property type="entry name" value="Metal-dependent hydrolases"/>
    <property type="match status" value="1"/>
</dbReference>
<feature type="binding site" description="via carbamate group" evidence="4">
    <location>
        <position position="138"/>
    </location>
    <ligand>
        <name>Zn(2+)</name>
        <dbReference type="ChEBI" id="CHEBI:29105"/>
        <label>2</label>
    </ligand>
</feature>
<evidence type="ECO:0000256" key="5">
    <source>
        <dbReference type="PROSITE-ProRule" id="PRU00679"/>
    </source>
</evidence>
<evidence type="ECO:0000313" key="7">
    <source>
        <dbReference type="Proteomes" id="UP000655287"/>
    </source>
</evidence>
<comment type="caution">
    <text evidence="6">The sequence shown here is derived from an EMBL/GenBank/DDBJ whole genome shotgun (WGS) entry which is preliminary data.</text>
</comment>
<comment type="similarity">
    <text evidence="5">Belongs to the metallo-dependent hydrolases superfamily. Phosphotriesterase family.</text>
</comment>
<dbReference type="InterPro" id="IPR001559">
    <property type="entry name" value="Phosphotriesterase"/>
</dbReference>
<feature type="modified residue" description="N6-carboxylysine" evidence="3 5">
    <location>
        <position position="138"/>
    </location>
</feature>
<dbReference type="Pfam" id="PF02126">
    <property type="entry name" value="PTE"/>
    <property type="match status" value="1"/>
</dbReference>
<proteinExistence type="inferred from homology"/>
<keyword evidence="7" id="KW-1185">Reference proteome</keyword>
<organism evidence="6 7">
    <name type="scientific">Sphaerisporangium rufum</name>
    <dbReference type="NCBI Taxonomy" id="1381558"/>
    <lineage>
        <taxon>Bacteria</taxon>
        <taxon>Bacillati</taxon>
        <taxon>Actinomycetota</taxon>
        <taxon>Actinomycetes</taxon>
        <taxon>Streptosporangiales</taxon>
        <taxon>Streptosporangiaceae</taxon>
        <taxon>Sphaerisporangium</taxon>
    </lineage>
</organism>
<dbReference type="PIRSF" id="PIRSF016839">
    <property type="entry name" value="PhP"/>
    <property type="match status" value="1"/>
</dbReference>
<dbReference type="PROSITE" id="PS51347">
    <property type="entry name" value="PHOSPHOTRIESTERASE_2"/>
    <property type="match status" value="1"/>
</dbReference>
<protein>
    <submittedName>
        <fullName evidence="6">Phosphotriesterase-related protein</fullName>
    </submittedName>
</protein>
<name>A0A919R9T2_9ACTN</name>
<keyword evidence="1 4" id="KW-0479">Metal-binding</keyword>
<feature type="binding site" evidence="4">
    <location>
        <position position="25"/>
    </location>
    <ligand>
        <name>Zn(2+)</name>
        <dbReference type="ChEBI" id="CHEBI:29105"/>
        <label>1</label>
    </ligand>
</feature>
<dbReference type="InterPro" id="IPR017947">
    <property type="entry name" value="AryldialkylPase_Zn-BS"/>
</dbReference>
<feature type="binding site" evidence="4">
    <location>
        <position position="23"/>
    </location>
    <ligand>
        <name>Zn(2+)</name>
        <dbReference type="ChEBI" id="CHEBI:29105"/>
        <label>1</label>
    </ligand>
</feature>
<feature type="binding site" description="via carbamate group" evidence="4">
    <location>
        <position position="138"/>
    </location>
    <ligand>
        <name>Zn(2+)</name>
        <dbReference type="ChEBI" id="CHEBI:29105"/>
        <label>1</label>
    </ligand>
</feature>
<dbReference type="Proteomes" id="UP000655287">
    <property type="component" value="Unassembled WGS sequence"/>
</dbReference>
<dbReference type="AlphaFoldDB" id="A0A919R9T2"/>
<evidence type="ECO:0000256" key="2">
    <source>
        <dbReference type="ARBA" id="ARBA00022801"/>
    </source>
</evidence>
<dbReference type="RefSeq" id="WP_203994693.1">
    <property type="nucleotide sequence ID" value="NZ_BOOU01000113.1"/>
</dbReference>
<evidence type="ECO:0000256" key="4">
    <source>
        <dbReference type="PIRSR" id="PIRSR601559-51"/>
    </source>
</evidence>